<dbReference type="Gene3D" id="2.60.120.1440">
    <property type="match status" value="1"/>
</dbReference>
<dbReference type="Pfam" id="PF04773">
    <property type="entry name" value="FecR"/>
    <property type="match status" value="1"/>
</dbReference>
<gene>
    <name evidence="3" type="ORF">FXN63_00985</name>
</gene>
<dbReference type="KEGG" id="pacr:FXN63_00985"/>
<dbReference type="EMBL" id="CP043046">
    <property type="protein sequence ID" value="QEI04563.1"/>
    <property type="molecule type" value="Genomic_DNA"/>
</dbReference>
<sequence length="318" mass="34841">MMQPRIDASVIRQAAEWLVTLQSDEVTPRMRHAWQQWREAHADHEAAWQRVQSLAGKLRSVPEPLAHATLAPAARSSSRRRAVKLLTLLAMASGTGVLVSQQAPTWTADQRTRVGQRGQTVLPDGSRVDLNTDSAIDIRFSDLERRVVLVRGEILVTTARDPAAKARPFLVETSYGSLRALGTRFSVRLFENHCELQVFEGAIDVQPGQGTSRVVNAGERVRVSAVGVTLAGPAQAGSTAWTQGMLLANDLPLGAFLAELGRHRQGYLGCDPAVARLKVSGSYPLVDTDRILSVLQTDLPIEVQRFTPYWTRVRPSSA</sequence>
<keyword evidence="4" id="KW-1185">Reference proteome</keyword>
<dbReference type="PANTHER" id="PTHR30273:SF2">
    <property type="entry name" value="PROTEIN FECR"/>
    <property type="match status" value="1"/>
</dbReference>
<dbReference type="InterPro" id="IPR006860">
    <property type="entry name" value="FecR"/>
</dbReference>
<evidence type="ECO:0000259" key="2">
    <source>
        <dbReference type="Pfam" id="PF16220"/>
    </source>
</evidence>
<proteinExistence type="predicted"/>
<accession>A0A5C0ATE5</accession>
<dbReference type="Proteomes" id="UP000325161">
    <property type="component" value="Chromosome"/>
</dbReference>
<dbReference type="OrthoDB" id="1100567at2"/>
<dbReference type="InterPro" id="IPR032623">
    <property type="entry name" value="FecR_N"/>
</dbReference>
<dbReference type="InterPro" id="IPR012373">
    <property type="entry name" value="Ferrdict_sens_TM"/>
</dbReference>
<organism evidence="3 4">
    <name type="scientific">Pigmentiphaga aceris</name>
    <dbReference type="NCBI Taxonomy" id="1940612"/>
    <lineage>
        <taxon>Bacteria</taxon>
        <taxon>Pseudomonadati</taxon>
        <taxon>Pseudomonadota</taxon>
        <taxon>Betaproteobacteria</taxon>
        <taxon>Burkholderiales</taxon>
        <taxon>Alcaligenaceae</taxon>
        <taxon>Pigmentiphaga</taxon>
    </lineage>
</organism>
<feature type="domain" description="FecR protein" evidence="1">
    <location>
        <begin position="111"/>
        <end position="203"/>
    </location>
</feature>
<dbReference type="Pfam" id="PF16220">
    <property type="entry name" value="DUF4880"/>
    <property type="match status" value="1"/>
</dbReference>
<dbReference type="GO" id="GO:0016989">
    <property type="term" value="F:sigma factor antagonist activity"/>
    <property type="evidence" value="ECO:0007669"/>
    <property type="project" value="TreeGrafter"/>
</dbReference>
<dbReference type="AlphaFoldDB" id="A0A5C0ATE5"/>
<dbReference type="PIRSF" id="PIRSF018266">
    <property type="entry name" value="FecR"/>
    <property type="match status" value="1"/>
</dbReference>
<name>A0A5C0ATE5_9BURK</name>
<feature type="domain" description="FecR N-terminal" evidence="2">
    <location>
        <begin position="12"/>
        <end position="54"/>
    </location>
</feature>
<evidence type="ECO:0000313" key="4">
    <source>
        <dbReference type="Proteomes" id="UP000325161"/>
    </source>
</evidence>
<reference evidence="3 4" key="1">
    <citation type="submission" date="2019-08" db="EMBL/GenBank/DDBJ databases">
        <title>Amphibian skin-associated Pigmentiphaga: genome sequence and occurrence across geography and hosts.</title>
        <authorList>
            <person name="Bletz M.C."/>
            <person name="Bunk B."/>
            <person name="Sproeer C."/>
            <person name="Biwer P."/>
            <person name="Reiter S."/>
            <person name="Rabemananjara F.C.E."/>
            <person name="Schulz S."/>
            <person name="Overmann J."/>
            <person name="Vences M."/>
        </authorList>
    </citation>
    <scope>NUCLEOTIDE SEQUENCE [LARGE SCALE GENOMIC DNA]</scope>
    <source>
        <strain evidence="3 4">Mada1488</strain>
    </source>
</reference>
<dbReference type="RefSeq" id="WP_148811985.1">
    <property type="nucleotide sequence ID" value="NZ_CP043046.1"/>
</dbReference>
<evidence type="ECO:0000259" key="1">
    <source>
        <dbReference type="Pfam" id="PF04773"/>
    </source>
</evidence>
<protein>
    <submittedName>
        <fullName evidence="3">DUF4880 domain-containing protein</fullName>
    </submittedName>
</protein>
<evidence type="ECO:0000313" key="3">
    <source>
        <dbReference type="EMBL" id="QEI04563.1"/>
    </source>
</evidence>
<dbReference type="PANTHER" id="PTHR30273">
    <property type="entry name" value="PERIPLASMIC SIGNAL SENSOR AND SIGMA FACTOR ACTIVATOR FECR-RELATED"/>
    <property type="match status" value="1"/>
</dbReference>